<protein>
    <submittedName>
        <fullName evidence="1">Uncharacterized protein</fullName>
    </submittedName>
</protein>
<dbReference type="EMBL" id="RWIS01000010">
    <property type="protein sequence ID" value="RSK30242.1"/>
    <property type="molecule type" value="Genomic_DNA"/>
</dbReference>
<name>A0A3R9MFZ0_9BACT</name>
<proteinExistence type="predicted"/>
<dbReference type="AlphaFoldDB" id="A0A3R9MFZ0"/>
<dbReference type="Proteomes" id="UP000280066">
    <property type="component" value="Unassembled WGS sequence"/>
</dbReference>
<accession>A0A3R9MFZ0</accession>
<organism evidence="1 2">
    <name type="scientific">Hymenobacter metallilatus</name>
    <dbReference type="NCBI Taxonomy" id="2493666"/>
    <lineage>
        <taxon>Bacteria</taxon>
        <taxon>Pseudomonadati</taxon>
        <taxon>Bacteroidota</taxon>
        <taxon>Cytophagia</taxon>
        <taxon>Cytophagales</taxon>
        <taxon>Hymenobacteraceae</taxon>
        <taxon>Hymenobacter</taxon>
    </lineage>
</organism>
<reference evidence="1 2" key="1">
    <citation type="submission" date="2018-12" db="EMBL/GenBank/DDBJ databases">
        <authorList>
            <person name="Feng G."/>
            <person name="Zhu H."/>
        </authorList>
    </citation>
    <scope>NUCLEOTIDE SEQUENCE [LARGE SCALE GENOMIC DNA]</scope>
    <source>
        <strain evidence="1 2">9PBR-2</strain>
    </source>
</reference>
<evidence type="ECO:0000313" key="2">
    <source>
        <dbReference type="Proteomes" id="UP000280066"/>
    </source>
</evidence>
<sequence>MQRRNIVAALVDAGVDFLPGSPDAALQQRVQHQAQQRQNQGQGAKKLVHQAFPGSGCGNWRGGSHARLIQASVDGGGSRGLVGGGGSIHGFGFGGGFGGGQVADGRALVEVVFQGRFQLRHAGQPGSVALAGGRGAQPVDDFAHQRLQAGVVGAQALVHHALHFQRLVQRRVYALFIGLDAAGKVLQRTTALQLAF</sequence>
<keyword evidence="2" id="KW-1185">Reference proteome</keyword>
<gene>
    <name evidence="1" type="ORF">EI290_15455</name>
</gene>
<evidence type="ECO:0000313" key="1">
    <source>
        <dbReference type="EMBL" id="RSK30242.1"/>
    </source>
</evidence>
<comment type="caution">
    <text evidence="1">The sequence shown here is derived from an EMBL/GenBank/DDBJ whole genome shotgun (WGS) entry which is preliminary data.</text>
</comment>